<accession>A0AAV4E1K8</accession>
<organism evidence="1 2">
    <name type="scientific">Plakobranchus ocellatus</name>
    <dbReference type="NCBI Taxonomy" id="259542"/>
    <lineage>
        <taxon>Eukaryota</taxon>
        <taxon>Metazoa</taxon>
        <taxon>Spiralia</taxon>
        <taxon>Lophotrochozoa</taxon>
        <taxon>Mollusca</taxon>
        <taxon>Gastropoda</taxon>
        <taxon>Heterobranchia</taxon>
        <taxon>Euthyneura</taxon>
        <taxon>Panpulmonata</taxon>
        <taxon>Sacoglossa</taxon>
        <taxon>Placobranchoidea</taxon>
        <taxon>Plakobranchidae</taxon>
        <taxon>Plakobranchus</taxon>
    </lineage>
</organism>
<dbReference type="AlphaFoldDB" id="A0AAV4E1K8"/>
<dbReference type="EMBL" id="BLXT01008548">
    <property type="protein sequence ID" value="GFO49946.1"/>
    <property type="molecule type" value="Genomic_DNA"/>
</dbReference>
<proteinExistence type="predicted"/>
<keyword evidence="2" id="KW-1185">Reference proteome</keyword>
<name>A0AAV4E1K8_9GAST</name>
<sequence length="135" mass="14534">MICPAHIVCPHGELACDQGMLHGDLKAALSRVREKAHLKELKVQGHVAGEIGYVPIGVDALLEQEDVLSGHESGQAGHLSQRQSIAPIPGNSREAAEEINHSFRRGHSQPGILCDLIPLQACAPMRFNARLGTRP</sequence>
<evidence type="ECO:0000313" key="1">
    <source>
        <dbReference type="EMBL" id="GFO49946.1"/>
    </source>
</evidence>
<dbReference type="Proteomes" id="UP000735302">
    <property type="component" value="Unassembled WGS sequence"/>
</dbReference>
<reference evidence="1 2" key="1">
    <citation type="journal article" date="2021" name="Elife">
        <title>Chloroplast acquisition without the gene transfer in kleptoplastic sea slugs, Plakobranchus ocellatus.</title>
        <authorList>
            <person name="Maeda T."/>
            <person name="Takahashi S."/>
            <person name="Yoshida T."/>
            <person name="Shimamura S."/>
            <person name="Takaki Y."/>
            <person name="Nagai Y."/>
            <person name="Toyoda A."/>
            <person name="Suzuki Y."/>
            <person name="Arimoto A."/>
            <person name="Ishii H."/>
            <person name="Satoh N."/>
            <person name="Nishiyama T."/>
            <person name="Hasebe M."/>
            <person name="Maruyama T."/>
            <person name="Minagawa J."/>
            <person name="Obokata J."/>
            <person name="Shigenobu S."/>
        </authorList>
    </citation>
    <scope>NUCLEOTIDE SEQUENCE [LARGE SCALE GENOMIC DNA]</scope>
</reference>
<evidence type="ECO:0000313" key="2">
    <source>
        <dbReference type="Proteomes" id="UP000735302"/>
    </source>
</evidence>
<comment type="caution">
    <text evidence="1">The sequence shown here is derived from an EMBL/GenBank/DDBJ whole genome shotgun (WGS) entry which is preliminary data.</text>
</comment>
<protein>
    <submittedName>
        <fullName evidence="1">Uncharacterized protein</fullName>
    </submittedName>
</protein>
<gene>
    <name evidence="1" type="ORF">PoB_007645100</name>
</gene>